<dbReference type="Proteomes" id="UP001360953">
    <property type="component" value="Unassembled WGS sequence"/>
</dbReference>
<protein>
    <submittedName>
        <fullName evidence="1">Uncharacterized protein</fullName>
    </submittedName>
</protein>
<dbReference type="RefSeq" id="XP_066658311.1">
    <property type="nucleotide sequence ID" value="XM_066799008.1"/>
</dbReference>
<organism evidence="1 2">
    <name type="scientific">Phyllosticta citribraziliensis</name>
    <dbReference type="NCBI Taxonomy" id="989973"/>
    <lineage>
        <taxon>Eukaryota</taxon>
        <taxon>Fungi</taxon>
        <taxon>Dikarya</taxon>
        <taxon>Ascomycota</taxon>
        <taxon>Pezizomycotina</taxon>
        <taxon>Dothideomycetes</taxon>
        <taxon>Dothideomycetes incertae sedis</taxon>
        <taxon>Botryosphaeriales</taxon>
        <taxon>Phyllostictaceae</taxon>
        <taxon>Phyllosticta</taxon>
    </lineage>
</organism>
<proteinExistence type="predicted"/>
<dbReference type="EMBL" id="JBBPEH010000002">
    <property type="protein sequence ID" value="KAK7542018.1"/>
    <property type="molecule type" value="Genomic_DNA"/>
</dbReference>
<accession>A0ABR1M353</accession>
<comment type="caution">
    <text evidence="1">The sequence shown here is derived from an EMBL/GenBank/DDBJ whole genome shotgun (WGS) entry which is preliminary data.</text>
</comment>
<dbReference type="GeneID" id="92031914"/>
<sequence length="224" mass="25204">MMHSRLETLYTVSDTVSGLRSLSSCCALLRRLHFLSRMRPCFYPSSLPDLLPRAPRNQTESTDVNAYLGDRYRRRLDWLAAVCVSFTPSRAPPRAVDGCVVVFLMCRARRVTVVCIERAQSLKIYPYAAVDFMLHRLELSFLSCSCAAARQHACMHARLPRPSLRLSLLLHSSSVRSVRVGFDDVMMGNRKEEGKKVLLASCLTDLLGRAMQVVLLRGLESPSL</sequence>
<keyword evidence="2" id="KW-1185">Reference proteome</keyword>
<reference evidence="1 2" key="1">
    <citation type="submission" date="2024-04" db="EMBL/GenBank/DDBJ databases">
        <title>Phyllosticta paracitricarpa is synonymous to the EU quarantine fungus P. citricarpa based on phylogenomic analyses.</title>
        <authorList>
            <consortium name="Lawrence Berkeley National Laboratory"/>
            <person name="Van ingen-buijs V.A."/>
            <person name="Van westerhoven A.C."/>
            <person name="Haridas S."/>
            <person name="Skiadas P."/>
            <person name="Martin F."/>
            <person name="Groenewald J.Z."/>
            <person name="Crous P.W."/>
            <person name="Seidl M.F."/>
        </authorList>
    </citation>
    <scope>NUCLEOTIDE SEQUENCE [LARGE SCALE GENOMIC DNA]</scope>
    <source>
        <strain evidence="1 2">CPC 17464</strain>
    </source>
</reference>
<name>A0ABR1M353_9PEZI</name>
<gene>
    <name evidence="1" type="ORF">J3D65DRAFT_612317</name>
</gene>
<evidence type="ECO:0000313" key="1">
    <source>
        <dbReference type="EMBL" id="KAK7542018.1"/>
    </source>
</evidence>
<evidence type="ECO:0000313" key="2">
    <source>
        <dbReference type="Proteomes" id="UP001360953"/>
    </source>
</evidence>